<dbReference type="EMBL" id="JACEEZ010008229">
    <property type="protein sequence ID" value="KAG0723471.1"/>
    <property type="molecule type" value="Genomic_DNA"/>
</dbReference>
<name>A0A8J4YH23_CHIOP</name>
<sequence length="200" mass="22471">MPELYGHFNQGYSPYSWDQEPIARIVLIRQQKKQSTKIRKQLGETRGFSLRQGAVSRYYLTADNRAVCTEATTRKLILVNGSDTFTPSTLTCLLLAFKRDESAVTAIWGSTGKGTGNNPFAMFPSCLLSISTGAALRGRTFLRPTQRPCKRGKRPYPKFPRNVLKREQAFMTPVKKAKLESPFGKFQAESCEGHKQGDRS</sequence>
<comment type="caution">
    <text evidence="1">The sequence shown here is derived from an EMBL/GenBank/DDBJ whole genome shotgun (WGS) entry which is preliminary data.</text>
</comment>
<accession>A0A8J4YH23</accession>
<organism evidence="1 2">
    <name type="scientific">Chionoecetes opilio</name>
    <name type="common">Atlantic snow crab</name>
    <name type="synonym">Cancer opilio</name>
    <dbReference type="NCBI Taxonomy" id="41210"/>
    <lineage>
        <taxon>Eukaryota</taxon>
        <taxon>Metazoa</taxon>
        <taxon>Ecdysozoa</taxon>
        <taxon>Arthropoda</taxon>
        <taxon>Crustacea</taxon>
        <taxon>Multicrustacea</taxon>
        <taxon>Malacostraca</taxon>
        <taxon>Eumalacostraca</taxon>
        <taxon>Eucarida</taxon>
        <taxon>Decapoda</taxon>
        <taxon>Pleocyemata</taxon>
        <taxon>Brachyura</taxon>
        <taxon>Eubrachyura</taxon>
        <taxon>Majoidea</taxon>
        <taxon>Majidae</taxon>
        <taxon>Chionoecetes</taxon>
    </lineage>
</organism>
<evidence type="ECO:0000313" key="1">
    <source>
        <dbReference type="EMBL" id="KAG0723471.1"/>
    </source>
</evidence>
<dbReference type="OrthoDB" id="8065611at2759"/>
<dbReference type="Proteomes" id="UP000770661">
    <property type="component" value="Unassembled WGS sequence"/>
</dbReference>
<proteinExistence type="predicted"/>
<keyword evidence="2" id="KW-1185">Reference proteome</keyword>
<protein>
    <submittedName>
        <fullName evidence="1">Uncharacterized protein</fullName>
    </submittedName>
</protein>
<reference evidence="1" key="1">
    <citation type="submission" date="2020-07" db="EMBL/GenBank/DDBJ databases">
        <title>The High-quality genome of the commercially important snow crab, Chionoecetes opilio.</title>
        <authorList>
            <person name="Jeong J.-H."/>
            <person name="Ryu S."/>
        </authorList>
    </citation>
    <scope>NUCLEOTIDE SEQUENCE</scope>
    <source>
        <strain evidence="1">MADBK_172401_WGS</strain>
        <tissue evidence="1">Digestive gland</tissue>
    </source>
</reference>
<dbReference type="AlphaFoldDB" id="A0A8J4YH23"/>
<gene>
    <name evidence="1" type="ORF">GWK47_042671</name>
</gene>
<evidence type="ECO:0000313" key="2">
    <source>
        <dbReference type="Proteomes" id="UP000770661"/>
    </source>
</evidence>